<protein>
    <submittedName>
        <fullName evidence="3">Endonuclease/exonuclease/phosphatase</fullName>
    </submittedName>
</protein>
<keyword evidence="1" id="KW-0472">Membrane</keyword>
<organism evidence="2 3">
    <name type="scientific">Heterorhabditis bacteriophora</name>
    <name type="common">Entomopathogenic nematode worm</name>
    <dbReference type="NCBI Taxonomy" id="37862"/>
    <lineage>
        <taxon>Eukaryota</taxon>
        <taxon>Metazoa</taxon>
        <taxon>Ecdysozoa</taxon>
        <taxon>Nematoda</taxon>
        <taxon>Chromadorea</taxon>
        <taxon>Rhabditida</taxon>
        <taxon>Rhabditina</taxon>
        <taxon>Rhabditomorpha</taxon>
        <taxon>Strongyloidea</taxon>
        <taxon>Heterorhabditidae</taxon>
        <taxon>Heterorhabditis</taxon>
    </lineage>
</organism>
<proteinExistence type="predicted"/>
<dbReference type="WBParaSite" id="Hba_01745">
    <property type="protein sequence ID" value="Hba_01745"/>
    <property type="gene ID" value="Hba_01745"/>
</dbReference>
<sequence length="305" mass="34914">MLSTCDFNSKENLTIVDRLLGATEVSSLVILGYTNERNSFNDEFFWMGSVRKQGTTDVCISENAAYRNTVSGEFLRKYWSVDVTLIRTNSKFKRSIDVDRLLDGQPNIESTEEGRWSLRNIRDQIMQLRASFVDEFVIFDLCLLFVYYFAGYYYSFIDYYILWSERDRSWYSQVDCLNSCLFTAFHIFVSVPGCDVPGTSYMVTGLHIPAPYAATGSDDPELGSSVISFYHRRSTSSKTNPDWVISSLHLFFLDKELPVISKKYVSREPIRGLVFPQPSVRTAFENPQRGKLLVQLALFGASSDL</sequence>
<feature type="transmembrane region" description="Helical" evidence="1">
    <location>
        <begin position="136"/>
        <end position="154"/>
    </location>
</feature>
<keyword evidence="1" id="KW-0812">Transmembrane</keyword>
<evidence type="ECO:0000256" key="1">
    <source>
        <dbReference type="SAM" id="Phobius"/>
    </source>
</evidence>
<keyword evidence="2" id="KW-1185">Reference proteome</keyword>
<evidence type="ECO:0000313" key="3">
    <source>
        <dbReference type="WBParaSite" id="Hba_01745"/>
    </source>
</evidence>
<reference evidence="3" key="1">
    <citation type="submission" date="2016-11" db="UniProtKB">
        <authorList>
            <consortium name="WormBaseParasite"/>
        </authorList>
    </citation>
    <scope>IDENTIFICATION</scope>
</reference>
<accession>A0A1I7WAM0</accession>
<name>A0A1I7WAM0_HETBA</name>
<dbReference type="AlphaFoldDB" id="A0A1I7WAM0"/>
<dbReference type="Proteomes" id="UP000095283">
    <property type="component" value="Unplaced"/>
</dbReference>
<keyword evidence="1" id="KW-1133">Transmembrane helix</keyword>
<evidence type="ECO:0000313" key="2">
    <source>
        <dbReference type="Proteomes" id="UP000095283"/>
    </source>
</evidence>